<evidence type="ECO:0000259" key="3">
    <source>
        <dbReference type="SMART" id="SM00385"/>
    </source>
</evidence>
<dbReference type="EMBL" id="LNZH02000216">
    <property type="protein sequence ID" value="OCB84300.1"/>
    <property type="molecule type" value="Genomic_DNA"/>
</dbReference>
<keyword evidence="1" id="KW-0195">Cyclin</keyword>
<organism evidence="4 5">
    <name type="scientific">Sanghuangporus baumii</name>
    <name type="common">Phellinus baumii</name>
    <dbReference type="NCBI Taxonomy" id="108892"/>
    <lineage>
        <taxon>Eukaryota</taxon>
        <taxon>Fungi</taxon>
        <taxon>Dikarya</taxon>
        <taxon>Basidiomycota</taxon>
        <taxon>Agaricomycotina</taxon>
        <taxon>Agaricomycetes</taxon>
        <taxon>Hymenochaetales</taxon>
        <taxon>Hymenochaetaceae</taxon>
        <taxon>Sanghuangporus</taxon>
    </lineage>
</organism>
<comment type="caution">
    <text evidence="4">The sequence shown here is derived from an EMBL/GenBank/DDBJ whole genome shotgun (WGS) entry which is preliminary data.</text>
</comment>
<feature type="compositionally biased region" description="Polar residues" evidence="2">
    <location>
        <begin position="330"/>
        <end position="344"/>
    </location>
</feature>
<dbReference type="Pfam" id="PF00134">
    <property type="entry name" value="Cyclin_N"/>
    <property type="match status" value="1"/>
</dbReference>
<dbReference type="Gene3D" id="1.10.472.10">
    <property type="entry name" value="Cyclin-like"/>
    <property type="match status" value="2"/>
</dbReference>
<feature type="domain" description="Cyclin-like" evidence="3">
    <location>
        <begin position="53"/>
        <end position="144"/>
    </location>
</feature>
<dbReference type="InterPro" id="IPR013763">
    <property type="entry name" value="Cyclin-like_dom"/>
</dbReference>
<evidence type="ECO:0000256" key="1">
    <source>
        <dbReference type="RuleBase" id="RU000383"/>
    </source>
</evidence>
<sequence length="375" mass="41215">MVTVNMGVEQMRAETSSSSQWRFPSSALLVTPSAATSGISLDKELYDRARGIEFLYRLGASLQLPSTALVTAATWFHRFYMRYSMEDYHRQDVAAGCIFLATKTEECGRKLRDVAKVFHSKVYGTHIDKVTDEEIQVCQDAILVAEAGLLEALCFDFVVASPHEILVDLLERYAPDDEPLCDASWCIAYDSYRTVLCLLYDIRIIAAASFILADRFLDGDHSPSLDARIASSAPSASLPTPPTNKPTSPDASRVIVEHYQFNETELAELAEALTMLIEFYAAQNAAAPAPHLQEIGSIQPPATPESRLRLYRPDAFAACAGVTVKPETHSGVNPSKRTPDSSQGGKPPSKPGWRPVIGEAVDKPDKLPRPRLNLE</sequence>
<name>A0A9Q5MXX5_SANBA</name>
<dbReference type="AlphaFoldDB" id="A0A9Q5MXX5"/>
<feature type="region of interest" description="Disordered" evidence="2">
    <location>
        <begin position="232"/>
        <end position="251"/>
    </location>
</feature>
<evidence type="ECO:0000313" key="5">
    <source>
        <dbReference type="Proteomes" id="UP000757232"/>
    </source>
</evidence>
<dbReference type="InterPro" id="IPR043198">
    <property type="entry name" value="Cyclin/Ssn8"/>
</dbReference>
<dbReference type="SUPFAM" id="SSF47954">
    <property type="entry name" value="Cyclin-like"/>
    <property type="match status" value="2"/>
</dbReference>
<gene>
    <name evidence="4" type="ORF">A7U60_g8980</name>
</gene>
<feature type="region of interest" description="Disordered" evidence="2">
    <location>
        <begin position="326"/>
        <end position="375"/>
    </location>
</feature>
<dbReference type="InterPro" id="IPR036915">
    <property type="entry name" value="Cyclin-like_sf"/>
</dbReference>
<reference evidence="4" key="1">
    <citation type="submission" date="2016-06" db="EMBL/GenBank/DDBJ databases">
        <title>Draft Genome sequence of the fungus Inonotus baumii.</title>
        <authorList>
            <person name="Zhu H."/>
            <person name="Lin W."/>
        </authorList>
    </citation>
    <scope>NUCLEOTIDE SEQUENCE</scope>
    <source>
        <strain evidence="4">821</strain>
    </source>
</reference>
<evidence type="ECO:0000256" key="2">
    <source>
        <dbReference type="SAM" id="MobiDB-lite"/>
    </source>
</evidence>
<dbReference type="GO" id="GO:0016538">
    <property type="term" value="F:cyclin-dependent protein serine/threonine kinase regulator activity"/>
    <property type="evidence" value="ECO:0007669"/>
    <property type="project" value="InterPro"/>
</dbReference>
<comment type="similarity">
    <text evidence="1">Belongs to the cyclin family.</text>
</comment>
<dbReference type="PANTHER" id="PTHR10026">
    <property type="entry name" value="CYCLIN"/>
    <property type="match status" value="1"/>
</dbReference>
<accession>A0A9Q5MXX5</accession>
<dbReference type="InterPro" id="IPR006671">
    <property type="entry name" value="Cyclin_N"/>
</dbReference>
<keyword evidence="5" id="KW-1185">Reference proteome</keyword>
<protein>
    <submittedName>
        <fullName evidence="4">Cyclin-like protein</fullName>
    </submittedName>
</protein>
<feature type="compositionally biased region" description="Basic and acidic residues" evidence="2">
    <location>
        <begin position="360"/>
        <end position="375"/>
    </location>
</feature>
<dbReference type="SMART" id="SM00385">
    <property type="entry name" value="CYCLIN"/>
    <property type="match status" value="1"/>
</dbReference>
<dbReference type="GO" id="GO:0006357">
    <property type="term" value="P:regulation of transcription by RNA polymerase II"/>
    <property type="evidence" value="ECO:0007669"/>
    <property type="project" value="InterPro"/>
</dbReference>
<proteinExistence type="inferred from homology"/>
<evidence type="ECO:0000313" key="4">
    <source>
        <dbReference type="EMBL" id="OCB84300.1"/>
    </source>
</evidence>
<dbReference type="Proteomes" id="UP000757232">
    <property type="component" value="Unassembled WGS sequence"/>
</dbReference>
<dbReference type="OrthoDB" id="25002at2759"/>
<dbReference type="CDD" id="cd20546">
    <property type="entry name" value="CYCLIN_SpCG1C_ScCTK2-like_rpt2"/>
    <property type="match status" value="1"/>
</dbReference>